<evidence type="ECO:0000313" key="3">
    <source>
        <dbReference type="Proteomes" id="UP000000644"/>
    </source>
</evidence>
<name>A1VVQ6_POLNA</name>
<evidence type="ECO:0000313" key="2">
    <source>
        <dbReference type="EMBL" id="ABM39734.1"/>
    </source>
</evidence>
<proteinExistence type="predicted"/>
<keyword evidence="2" id="KW-0614">Plasmid</keyword>
<dbReference type="HOGENOM" id="CLU_1727766_0_0_4"/>
<reference evidence="3" key="1">
    <citation type="journal article" date="2009" name="Environ. Microbiol.">
        <title>The genome of Polaromonas naphthalenivorans strain CJ2, isolated from coal tar-contaminated sediment, reveals physiological and metabolic versatility and evolution through extensive horizontal gene transfer.</title>
        <authorList>
            <person name="Yagi J.M."/>
            <person name="Sims D."/>
            <person name="Brettin T."/>
            <person name="Bruce D."/>
            <person name="Madsen E.L."/>
        </authorList>
    </citation>
    <scope>NUCLEOTIDE SEQUENCE [LARGE SCALE GENOMIC DNA]</scope>
    <source>
        <strain evidence="3">CJ2</strain>
        <plasmid evidence="3">Plasmid pPNAP02</plasmid>
    </source>
</reference>
<dbReference type="Proteomes" id="UP000000644">
    <property type="component" value="Plasmid pPNAP02"/>
</dbReference>
<protein>
    <submittedName>
        <fullName evidence="2">Uncharacterized protein</fullName>
    </submittedName>
</protein>
<feature type="region of interest" description="Disordered" evidence="1">
    <location>
        <begin position="1"/>
        <end position="21"/>
    </location>
</feature>
<accession>A1VVQ6</accession>
<geneLocation type="plasmid" evidence="2 3">
    <name>pPNAP02</name>
</geneLocation>
<dbReference type="AlphaFoldDB" id="A1VVQ6"/>
<gene>
    <name evidence="2" type="ordered locus">Pnap_4458</name>
</gene>
<sequence>MKTMNHLTMSTGQNRVSPRSEVQQDSMKILTPWMLNALADGKPTPLPYPLGEKGFHAHLSVDAGALFCTLFGSKTLPLLTFGVAIDEAQSNVLWGRMCKEDGVGKGLTKPAAPLCAVTLHTGFTTCLDVDMWFWAGDFEQCVAWAFIEKMK</sequence>
<keyword evidence="3" id="KW-1185">Reference proteome</keyword>
<evidence type="ECO:0000256" key="1">
    <source>
        <dbReference type="SAM" id="MobiDB-lite"/>
    </source>
</evidence>
<dbReference type="KEGG" id="pna:Pnap_4458"/>
<organism evidence="2 3">
    <name type="scientific">Polaromonas naphthalenivorans (strain CJ2)</name>
    <dbReference type="NCBI Taxonomy" id="365044"/>
    <lineage>
        <taxon>Bacteria</taxon>
        <taxon>Pseudomonadati</taxon>
        <taxon>Pseudomonadota</taxon>
        <taxon>Betaproteobacteria</taxon>
        <taxon>Burkholderiales</taxon>
        <taxon>Comamonadaceae</taxon>
        <taxon>Polaromonas</taxon>
    </lineage>
</organism>
<dbReference type="EMBL" id="CP000531">
    <property type="protein sequence ID" value="ABM39734.1"/>
    <property type="molecule type" value="Genomic_DNA"/>
</dbReference>